<reference evidence="1 2" key="1">
    <citation type="submission" date="2015-02" db="EMBL/GenBank/DDBJ databases">
        <title>Single-cell genomics of uncultivated deep-branching MTB reveals a conserved set of magnetosome genes.</title>
        <authorList>
            <person name="Kolinko S."/>
            <person name="Richter M."/>
            <person name="Glockner F.O."/>
            <person name="Brachmann A."/>
            <person name="Schuler D."/>
        </authorList>
    </citation>
    <scope>NUCLEOTIDE SEQUENCE [LARGE SCALE GENOMIC DNA]</scope>
    <source>
        <strain evidence="1">TM-1</strain>
    </source>
</reference>
<protein>
    <submittedName>
        <fullName evidence="1">Uncharacterized protein</fullName>
    </submittedName>
</protein>
<keyword evidence="2" id="KW-1185">Reference proteome</keyword>
<sequence length="80" mass="8182">MAPAVKERLGAAAHGAIAGAVFGTAGKAVEQGIGKVLPEALGGNALRGALKKQRHIEDVNLVPSLTEAERVAVLKELPTF</sequence>
<organism evidence="1 2">
    <name type="scientific">Candidatus Magnetobacterium bavaricum</name>
    <dbReference type="NCBI Taxonomy" id="29290"/>
    <lineage>
        <taxon>Bacteria</taxon>
        <taxon>Pseudomonadati</taxon>
        <taxon>Nitrospirota</taxon>
        <taxon>Thermodesulfovibrionia</taxon>
        <taxon>Thermodesulfovibrionales</taxon>
        <taxon>Candidatus Magnetobacteriaceae</taxon>
        <taxon>Candidatus Magnetobacterium</taxon>
    </lineage>
</organism>
<gene>
    <name evidence="1" type="ORF">MBAV_002020</name>
</gene>
<evidence type="ECO:0000313" key="2">
    <source>
        <dbReference type="Proteomes" id="UP000033423"/>
    </source>
</evidence>
<feature type="non-terminal residue" evidence="1">
    <location>
        <position position="80"/>
    </location>
</feature>
<dbReference type="AlphaFoldDB" id="A0A0F3GV67"/>
<accession>A0A0F3GV67</accession>
<evidence type="ECO:0000313" key="1">
    <source>
        <dbReference type="EMBL" id="KJU85786.1"/>
    </source>
</evidence>
<dbReference type="EMBL" id="LACI01000860">
    <property type="protein sequence ID" value="KJU85786.1"/>
    <property type="molecule type" value="Genomic_DNA"/>
</dbReference>
<comment type="caution">
    <text evidence="1">The sequence shown here is derived from an EMBL/GenBank/DDBJ whole genome shotgun (WGS) entry which is preliminary data.</text>
</comment>
<dbReference type="Proteomes" id="UP000033423">
    <property type="component" value="Unassembled WGS sequence"/>
</dbReference>
<name>A0A0F3GV67_9BACT</name>
<proteinExistence type="predicted"/>